<evidence type="ECO:0000313" key="12">
    <source>
        <dbReference type="Proteomes" id="UP000729913"/>
    </source>
</evidence>
<dbReference type="GO" id="GO:0031965">
    <property type="term" value="C:nuclear membrane"/>
    <property type="evidence" value="ECO:0007669"/>
    <property type="project" value="UniProtKB-SubCell"/>
</dbReference>
<sequence>VLQKDIETHGRIVNSIVKLGERVFKQQCIFKNDSDNNEEKSENQQNRPSQAIRVARSLERRWHLLFLRALEWQCHIETLATRLCNRNIIQNRCVSDSDDEPVTKQPRLSRRQLREPRKETRGHSGWSRQSSFAKRLLSPKRLSHGIISSCSSDTDMSSGTQNNDEESYFEDDLEELCGTEEKQKNFKRSETIPDFSSSDQGTEGDIEEGEVSDDEMAPTLNPAMIDVSEVDGPSHDLVKNPTILQDLAKRRKIFDESSSFNTSDRKSKNCATFYFKHRDTDSEVDRTYDNDFEQNDSSEGEWTYTASPIKTSAIEQSVYQANEVVCSNFEGPAIEQVEHVEYENHPKTTIENKKIDSCDSDDETKKDIRKLILEVEKLVSEEGQKEISKNLPPLIFDKYSQNNYRTKYARIKEWLRVNSHHDTEEISSLQVKFLIFFSFRESDVEKQSDSSDDLQSSVVTYRQYEKLDCTELSISQEIFNDTDQTLVNEISNPIGPEEVSTPKVMMRSKAKSNGPRPWSVSCVFDQLNSTNDSTISQFSISETALHQLVASPPTKSASLDASDSHKVFKNSTSTLLEESSRSIRNSLSRKKKSKLRKKNLSRRSESSSDGVNSGASDSSGTHHNRSVQKVTEERTRFKKPDCHRCLVSLLTHGSTLSCHLHNDGNNVKSFVGYPSPSIELTCCTPDPSSGGTEDICLTDHGTSLNILMNRHEVNSPINGDSDAEKNSLGNNSFSEQAWDSYQEKYMSEPYSETADVETARKLLDFGDDYRNYLDSQSDCASSLSAVRSYSPPLITNRIYSNISTISSNDSDSDSEGCRHVLEKSYRKLMIEFENVCKDNINYLQSFIEANCSMSEKSLKQVSGLAEKWKYLSYKAEEAQRSSTLQREMATMHLELRAVHERFISHEIILEPAYLIEDNINQITTELATLREHKKTMLALNVSTHRLITEMGAAATSVSISLKDAVADLYRIWDETFQRGNQKLSTLQAIQQFTTRLTELQNALRRDKDTLAVLDAALQAGAISEVASSVRDVARLLSEKQSTNQNKVIKEDVLTLVSSENFVESGLFNLGQEAGSFSDSGISDSGSEQELNERERRLAALRRLTRSLESQLAPGNEALTELLSRVGNAEAELRNLQKECRELIVRTAASVKAKVTTRSQAKYLSNKRKKRFIDSEASRKFMAAADPDEEPSTSQSWVWRVLKAALPLQLALIALFCAACFLEPHCCEASNNVNFIFTPQLRYIRGPPPI</sequence>
<feature type="compositionally biased region" description="Polar residues" evidence="9">
    <location>
        <begin position="609"/>
        <end position="621"/>
    </location>
</feature>
<dbReference type="GO" id="GO:0006997">
    <property type="term" value="P:nucleus organization"/>
    <property type="evidence" value="ECO:0007669"/>
    <property type="project" value="TreeGrafter"/>
</dbReference>
<evidence type="ECO:0000256" key="2">
    <source>
        <dbReference type="ARBA" id="ARBA00008619"/>
    </source>
</evidence>
<feature type="compositionally biased region" description="Acidic residues" evidence="9">
    <location>
        <begin position="202"/>
        <end position="216"/>
    </location>
</feature>
<accession>A0A8J5R5Y9</accession>
<dbReference type="OrthoDB" id="10041151at2759"/>
<feature type="region of interest" description="Disordered" evidence="9">
    <location>
        <begin position="147"/>
        <end position="216"/>
    </location>
</feature>
<feature type="domain" description="KASH" evidence="10">
    <location>
        <begin position="1194"/>
        <end position="1249"/>
    </location>
</feature>
<dbReference type="AlphaFoldDB" id="A0A8J5R5Y9"/>
<comment type="caution">
    <text evidence="11">The sequence shown here is derived from an EMBL/GenBank/DDBJ whole genome shotgun (WGS) entry which is preliminary data.</text>
</comment>
<reference evidence="11" key="1">
    <citation type="submission" date="2020-03" db="EMBL/GenBank/DDBJ databases">
        <authorList>
            <person name="Chebbi M.A."/>
            <person name="Drezen J.M."/>
        </authorList>
    </citation>
    <scope>NUCLEOTIDE SEQUENCE</scope>
    <source>
        <tissue evidence="11">Whole body</tissue>
    </source>
</reference>
<evidence type="ECO:0000313" key="11">
    <source>
        <dbReference type="EMBL" id="KAG8040390.1"/>
    </source>
</evidence>
<evidence type="ECO:0000259" key="10">
    <source>
        <dbReference type="PROSITE" id="PS51049"/>
    </source>
</evidence>
<keyword evidence="3 7" id="KW-0812">Transmembrane</keyword>
<evidence type="ECO:0000256" key="3">
    <source>
        <dbReference type="ARBA" id="ARBA00022692"/>
    </source>
</evidence>
<evidence type="ECO:0000256" key="7">
    <source>
        <dbReference type="PROSITE-ProRule" id="PRU00385"/>
    </source>
</evidence>
<dbReference type="PANTHER" id="PTHR21524">
    <property type="entry name" value="SPECTRIN REPEAT CONTAINING NUCLEAR ENVELOPE PROTEIN 2"/>
    <property type="match status" value="1"/>
</dbReference>
<dbReference type="Proteomes" id="UP000729913">
    <property type="component" value="Unassembled WGS sequence"/>
</dbReference>
<feature type="region of interest" description="Disordered" evidence="9">
    <location>
        <begin position="96"/>
        <end position="131"/>
    </location>
</feature>
<feature type="topological domain" description="Cytoplasmic" evidence="7">
    <location>
        <begin position="1"/>
        <end position="1202"/>
    </location>
</feature>
<feature type="coiled-coil region" evidence="8">
    <location>
        <begin position="1090"/>
        <end position="1145"/>
    </location>
</feature>
<evidence type="ECO:0000256" key="6">
    <source>
        <dbReference type="ARBA" id="ARBA00023242"/>
    </source>
</evidence>
<evidence type="ECO:0000256" key="8">
    <source>
        <dbReference type="SAM" id="Coils"/>
    </source>
</evidence>
<gene>
    <name evidence="11" type="ORF">G9C98_000961</name>
</gene>
<evidence type="ECO:0000256" key="5">
    <source>
        <dbReference type="ARBA" id="ARBA00023136"/>
    </source>
</evidence>
<keyword evidence="4" id="KW-1133">Transmembrane helix</keyword>
<keyword evidence="5 7" id="KW-0472">Membrane</keyword>
<keyword evidence="12" id="KW-1185">Reference proteome</keyword>
<organism evidence="11 12">
    <name type="scientific">Cotesia typhae</name>
    <dbReference type="NCBI Taxonomy" id="2053667"/>
    <lineage>
        <taxon>Eukaryota</taxon>
        <taxon>Metazoa</taxon>
        <taxon>Ecdysozoa</taxon>
        <taxon>Arthropoda</taxon>
        <taxon>Hexapoda</taxon>
        <taxon>Insecta</taxon>
        <taxon>Pterygota</taxon>
        <taxon>Neoptera</taxon>
        <taxon>Endopterygota</taxon>
        <taxon>Hymenoptera</taxon>
        <taxon>Apocrita</taxon>
        <taxon>Ichneumonoidea</taxon>
        <taxon>Braconidae</taxon>
        <taxon>Microgastrinae</taxon>
        <taxon>Cotesia</taxon>
    </lineage>
</organism>
<evidence type="ECO:0000256" key="1">
    <source>
        <dbReference type="ARBA" id="ARBA00004126"/>
    </source>
</evidence>
<feature type="compositionally biased region" description="Basic residues" evidence="9">
    <location>
        <begin position="587"/>
        <end position="601"/>
    </location>
</feature>
<feature type="compositionally biased region" description="Basic and acidic residues" evidence="9">
    <location>
        <begin position="112"/>
        <end position="122"/>
    </location>
</feature>
<feature type="non-terminal residue" evidence="11">
    <location>
        <position position="1"/>
    </location>
</feature>
<dbReference type="GO" id="GO:0007010">
    <property type="term" value="P:cytoskeleton organization"/>
    <property type="evidence" value="ECO:0007669"/>
    <property type="project" value="TreeGrafter"/>
</dbReference>
<evidence type="ECO:0000256" key="4">
    <source>
        <dbReference type="ARBA" id="ARBA00022989"/>
    </source>
</evidence>
<dbReference type="GO" id="GO:0019894">
    <property type="term" value="F:kinesin binding"/>
    <property type="evidence" value="ECO:0007669"/>
    <property type="project" value="TreeGrafter"/>
</dbReference>
<feature type="topological domain" description="Perinuclear space" evidence="7">
    <location>
        <begin position="1224"/>
        <end position="1249"/>
    </location>
</feature>
<dbReference type="Pfam" id="PF10541">
    <property type="entry name" value="KASH"/>
    <property type="match status" value="1"/>
</dbReference>
<dbReference type="PANTHER" id="PTHR21524:SF5">
    <property type="entry name" value="SPECTRIN REPEAT CONTAINING NUCLEAR ENVELOPE PROTEIN 2"/>
    <property type="match status" value="1"/>
</dbReference>
<reference evidence="11" key="2">
    <citation type="submission" date="2021-04" db="EMBL/GenBank/DDBJ databases">
        <title>Genome-wide patterns of bracovirus chromosomal integration into multiple host tissues during parasitism.</title>
        <authorList>
            <person name="Chebbi M.A.C."/>
        </authorList>
    </citation>
    <scope>NUCLEOTIDE SEQUENCE</scope>
    <source>
        <tissue evidence="11">Whole body</tissue>
    </source>
</reference>
<comment type="subcellular location">
    <subcellularLocation>
        <location evidence="1">Nucleus membrane</location>
    </subcellularLocation>
</comment>
<dbReference type="EMBL" id="JAAOIC020000023">
    <property type="protein sequence ID" value="KAG8040390.1"/>
    <property type="molecule type" value="Genomic_DNA"/>
</dbReference>
<name>A0A8J5R5Y9_9HYME</name>
<evidence type="ECO:0000256" key="9">
    <source>
        <dbReference type="SAM" id="MobiDB-lite"/>
    </source>
</evidence>
<feature type="compositionally biased region" description="Acidic residues" evidence="9">
    <location>
        <begin position="163"/>
        <end position="178"/>
    </location>
</feature>
<dbReference type="PROSITE" id="PS51049">
    <property type="entry name" value="KASH"/>
    <property type="match status" value="1"/>
</dbReference>
<keyword evidence="8" id="KW-0175">Coiled coil</keyword>
<keyword evidence="6" id="KW-0539">Nucleus</keyword>
<dbReference type="GO" id="GO:0048471">
    <property type="term" value="C:perinuclear region of cytoplasm"/>
    <property type="evidence" value="ECO:0007669"/>
    <property type="project" value="TreeGrafter"/>
</dbReference>
<feature type="compositionally biased region" description="Low complexity" evidence="9">
    <location>
        <begin position="148"/>
        <end position="158"/>
    </location>
</feature>
<proteinExistence type="inferred from homology"/>
<dbReference type="InterPro" id="IPR012315">
    <property type="entry name" value="KASH"/>
</dbReference>
<feature type="compositionally biased region" description="Basic and acidic residues" evidence="9">
    <location>
        <begin position="179"/>
        <end position="191"/>
    </location>
</feature>
<dbReference type="SMART" id="SM01249">
    <property type="entry name" value="KASH"/>
    <property type="match status" value="1"/>
</dbReference>
<protein>
    <recommendedName>
        <fullName evidence="10">KASH domain-containing protein</fullName>
    </recommendedName>
</protein>
<comment type="similarity">
    <text evidence="2">Belongs to the nesprin family.</text>
</comment>
<feature type="region of interest" description="Disordered" evidence="9">
    <location>
        <begin position="571"/>
        <end position="634"/>
    </location>
</feature>
<dbReference type="GO" id="GO:0007097">
    <property type="term" value="P:nuclear migration"/>
    <property type="evidence" value="ECO:0007669"/>
    <property type="project" value="TreeGrafter"/>
</dbReference>
<feature type="compositionally biased region" description="Low complexity" evidence="9">
    <location>
        <begin position="571"/>
        <end position="586"/>
    </location>
</feature>